<feature type="region of interest" description="Disordered" evidence="1">
    <location>
        <begin position="167"/>
        <end position="208"/>
    </location>
</feature>
<dbReference type="EMBL" id="JARQBN010000001">
    <property type="protein sequence ID" value="MDT2827016.1"/>
    <property type="molecule type" value="Genomic_DNA"/>
</dbReference>
<organism evidence="3 4">
    <name type="scientific">Enterococcus viikkiensis</name>
    <dbReference type="NCBI Taxonomy" id="930854"/>
    <lineage>
        <taxon>Bacteria</taxon>
        <taxon>Bacillati</taxon>
        <taxon>Bacillota</taxon>
        <taxon>Bacilli</taxon>
        <taxon>Lactobacillales</taxon>
        <taxon>Enterococcaceae</taxon>
        <taxon>Enterococcus</taxon>
    </lineage>
</organism>
<dbReference type="RefSeq" id="WP_311818257.1">
    <property type="nucleotide sequence ID" value="NZ_JARQBN010000001.1"/>
</dbReference>
<keyword evidence="2" id="KW-0732">Signal</keyword>
<reference evidence="3 4" key="1">
    <citation type="submission" date="2023-03" db="EMBL/GenBank/DDBJ databases">
        <authorList>
            <person name="Shen W."/>
            <person name="Cai J."/>
        </authorList>
    </citation>
    <scope>NUCLEOTIDE SEQUENCE [LARGE SCALE GENOMIC DNA]</scope>
    <source>
        <strain evidence="3 4">B101</strain>
    </source>
</reference>
<gene>
    <name evidence="3" type="ORF">P7H59_00970</name>
</gene>
<dbReference type="Proteomes" id="UP001265301">
    <property type="component" value="Unassembled WGS sequence"/>
</dbReference>
<sequence>MPKIKLYVVVTLLFSFLAGVFLSTTQAQSESTQQTIIDENYLTMSYEFEEKAEEGQLLLKFKRRAEDKKVQQRLKIKLIDEKNKPIKYQESAVLKEDGGWLVEKEFSVEQEEQMAIKLAKSIKELHLYVQMDQKSVSEETDGKFDENILKQKTPYVLKLRDEKQTRNSLIKKAGTKEAQTTASSKGLIGPQKEQGTQSSDSANTPINSENRMVAPIYDTFVPTYTQDGTGGQYPTNAWSPTDQSTVMNHQGGYADSKQWDGNQGWDVANDNYTQSYIKYGDPNIPNLSLRKYAQATTQENEFKVKLNVKE</sequence>
<evidence type="ECO:0000313" key="4">
    <source>
        <dbReference type="Proteomes" id="UP001265301"/>
    </source>
</evidence>
<evidence type="ECO:0000256" key="2">
    <source>
        <dbReference type="SAM" id="SignalP"/>
    </source>
</evidence>
<protein>
    <recommendedName>
        <fullName evidence="5">WxL domain-containing protein</fullName>
    </recommendedName>
</protein>
<name>A0ABU3FM19_9ENTE</name>
<comment type="caution">
    <text evidence="3">The sequence shown here is derived from an EMBL/GenBank/DDBJ whole genome shotgun (WGS) entry which is preliminary data.</text>
</comment>
<feature type="chain" id="PRO_5046589811" description="WxL domain-containing protein" evidence="2">
    <location>
        <begin position="30"/>
        <end position="310"/>
    </location>
</feature>
<evidence type="ECO:0000256" key="1">
    <source>
        <dbReference type="SAM" id="MobiDB-lite"/>
    </source>
</evidence>
<keyword evidence="4" id="KW-1185">Reference proteome</keyword>
<accession>A0ABU3FM19</accession>
<evidence type="ECO:0008006" key="5">
    <source>
        <dbReference type="Google" id="ProtNLM"/>
    </source>
</evidence>
<feature type="compositionally biased region" description="Polar residues" evidence="1">
    <location>
        <begin position="193"/>
        <end position="208"/>
    </location>
</feature>
<feature type="signal peptide" evidence="2">
    <location>
        <begin position="1"/>
        <end position="29"/>
    </location>
</feature>
<evidence type="ECO:0000313" key="3">
    <source>
        <dbReference type="EMBL" id="MDT2827016.1"/>
    </source>
</evidence>
<proteinExistence type="predicted"/>